<dbReference type="Gene3D" id="3.60.20.30">
    <property type="entry name" value="(Glycosyl)asparaginase"/>
    <property type="match status" value="1"/>
</dbReference>
<dbReference type="GO" id="GO:0005737">
    <property type="term" value="C:cytoplasm"/>
    <property type="evidence" value="ECO:0007669"/>
    <property type="project" value="TreeGrafter"/>
</dbReference>
<keyword evidence="5" id="KW-1185">Reference proteome</keyword>
<evidence type="ECO:0000313" key="5">
    <source>
        <dbReference type="Proteomes" id="UP000738359"/>
    </source>
</evidence>
<dbReference type="AlphaFoldDB" id="A0A9P6IY96"/>
<dbReference type="GO" id="GO:0051604">
    <property type="term" value="P:protein maturation"/>
    <property type="evidence" value="ECO:0007669"/>
    <property type="project" value="TreeGrafter"/>
</dbReference>
<evidence type="ECO:0000313" key="4">
    <source>
        <dbReference type="EMBL" id="KAF9952943.1"/>
    </source>
</evidence>
<name>A0A9P6IY96_MORAP</name>
<dbReference type="Proteomes" id="UP000738359">
    <property type="component" value="Unassembled WGS sequence"/>
</dbReference>
<dbReference type="CDD" id="cd04514">
    <property type="entry name" value="Taspase1_like"/>
    <property type="match status" value="1"/>
</dbReference>
<evidence type="ECO:0000256" key="3">
    <source>
        <dbReference type="SAM" id="MobiDB-lite"/>
    </source>
</evidence>
<dbReference type="EMBL" id="JAAAHY010001078">
    <property type="protein sequence ID" value="KAF9952943.1"/>
    <property type="molecule type" value="Genomic_DNA"/>
</dbReference>
<organism evidence="4 5">
    <name type="scientific">Mortierella alpina</name>
    <name type="common">Oleaginous fungus</name>
    <name type="synonym">Mortierella renispora</name>
    <dbReference type="NCBI Taxonomy" id="64518"/>
    <lineage>
        <taxon>Eukaryota</taxon>
        <taxon>Fungi</taxon>
        <taxon>Fungi incertae sedis</taxon>
        <taxon>Mucoromycota</taxon>
        <taxon>Mortierellomycotina</taxon>
        <taxon>Mortierellomycetes</taxon>
        <taxon>Mortierellales</taxon>
        <taxon>Mortierellaceae</taxon>
        <taxon>Mortierella</taxon>
    </lineage>
</organism>
<gene>
    <name evidence="4" type="primary">TASP1</name>
    <name evidence="4" type="ORF">BGZ70_000410</name>
</gene>
<dbReference type="PANTHER" id="PTHR10188:SF8">
    <property type="entry name" value="THREONINE ASPARTASE 1"/>
    <property type="match status" value="1"/>
</dbReference>
<feature type="site" description="Cleavage; by autolysis" evidence="2">
    <location>
        <begin position="108"/>
        <end position="109"/>
    </location>
</feature>
<proteinExistence type="predicted"/>
<evidence type="ECO:0000256" key="1">
    <source>
        <dbReference type="PIRSR" id="PIRSR600246-1"/>
    </source>
</evidence>
<feature type="region of interest" description="Disordered" evidence="3">
    <location>
        <begin position="73"/>
        <end position="94"/>
    </location>
</feature>
<dbReference type="GO" id="GO:0004298">
    <property type="term" value="F:threonine-type endopeptidase activity"/>
    <property type="evidence" value="ECO:0007669"/>
    <property type="project" value="InterPro"/>
</dbReference>
<sequence length="297" mass="31670">MLVGSGAGKWVDTMGFTLDRVPSNPYVPTSGNPFEGSSSDIDMEAPINGSLVTRESLQFHLRFQEMLRNASTRELSSKREAEESSYQQAEHTATKKPALAIEDELLQDTVGAICVDRFGHVASGVSSGGIAMKFPGRVSEAAIFGAGCWAQDASETNAGFACSMTGAGEQISKTLLARSCMETMTSEDDTSAAAHAVLDNFMNNPLLRSYGERHAGFIALKVDALESGISDIDQTTRGGCGVHPTPAVVRGDFVIAHTTKTMGVAYMSTRDEKPKATMSLRKPGLSKTIFIASMRGQ</sequence>
<comment type="caution">
    <text evidence="4">The sequence shown here is derived from an EMBL/GenBank/DDBJ whole genome shotgun (WGS) entry which is preliminary data.</text>
</comment>
<dbReference type="Pfam" id="PF01112">
    <property type="entry name" value="Asparaginase_2"/>
    <property type="match status" value="1"/>
</dbReference>
<accession>A0A9P6IY96</accession>
<reference evidence="4" key="1">
    <citation type="journal article" date="2020" name="Fungal Divers.">
        <title>Resolving the Mortierellaceae phylogeny through synthesis of multi-gene phylogenetics and phylogenomics.</title>
        <authorList>
            <person name="Vandepol N."/>
            <person name="Liber J."/>
            <person name="Desiro A."/>
            <person name="Na H."/>
            <person name="Kennedy M."/>
            <person name="Barry K."/>
            <person name="Grigoriev I.V."/>
            <person name="Miller A.N."/>
            <person name="O'Donnell K."/>
            <person name="Stajich J.E."/>
            <person name="Bonito G."/>
        </authorList>
    </citation>
    <scope>NUCLEOTIDE SEQUENCE</scope>
    <source>
        <strain evidence="4">CK1249</strain>
    </source>
</reference>
<dbReference type="InterPro" id="IPR037464">
    <property type="entry name" value="Taspase1"/>
</dbReference>
<dbReference type="InterPro" id="IPR000246">
    <property type="entry name" value="Peptidase_T2"/>
</dbReference>
<evidence type="ECO:0000256" key="2">
    <source>
        <dbReference type="PIRSR" id="PIRSR600246-3"/>
    </source>
</evidence>
<dbReference type="PANTHER" id="PTHR10188">
    <property type="entry name" value="L-ASPARAGINASE"/>
    <property type="match status" value="1"/>
</dbReference>
<feature type="active site" description="Nucleophile" evidence="1">
    <location>
        <position position="109"/>
    </location>
</feature>
<protein>
    <submittedName>
        <fullName evidence="4">Taspase, threonine aspartase, 1</fullName>
    </submittedName>
</protein>
<dbReference type="OrthoDB" id="2262349at2759"/>
<dbReference type="InterPro" id="IPR029055">
    <property type="entry name" value="Ntn_hydrolases_N"/>
</dbReference>
<dbReference type="SUPFAM" id="SSF56235">
    <property type="entry name" value="N-terminal nucleophile aminohydrolases (Ntn hydrolases)"/>
    <property type="match status" value="1"/>
</dbReference>